<dbReference type="GO" id="GO:0016787">
    <property type="term" value="F:hydrolase activity"/>
    <property type="evidence" value="ECO:0007669"/>
    <property type="project" value="InterPro"/>
</dbReference>
<sequence length="252" mass="28224">MDQKSQTPSVVGYDDTPMLPGSTWRVHDGRRPQSRVVTPGVESSQERAGQPPSDAVVLFDGRDLSAWAGRDGEAKWKVENGYVEVARTGNIQTKERFGDCQLHIEWAAPAEVKGDGQGRGNSGVFLMGRYEIQVLDGHDNRTYADGITAAIYGQFPPLVNACRRPGEWQTYDVFFLAPRFDGQRLVRPAYMTIVHNGVLVHLHRTLMGATGHKNVLGYTPHDLWGPLMLQDHGNPVRYRNIWIRPIEGYDEV</sequence>
<evidence type="ECO:0000256" key="1">
    <source>
        <dbReference type="SAM" id="MobiDB-lite"/>
    </source>
</evidence>
<name>A0A1F6D6E6_HANXR</name>
<gene>
    <name evidence="3" type="ORF">A3F84_10870</name>
</gene>
<reference evidence="3 4" key="1">
    <citation type="journal article" date="2016" name="Nat. Commun.">
        <title>Thousands of microbial genomes shed light on interconnected biogeochemical processes in an aquifer system.</title>
        <authorList>
            <person name="Anantharaman K."/>
            <person name="Brown C.T."/>
            <person name="Hug L.A."/>
            <person name="Sharon I."/>
            <person name="Castelle C.J."/>
            <person name="Probst A.J."/>
            <person name="Thomas B.C."/>
            <person name="Singh A."/>
            <person name="Wilkins M.J."/>
            <person name="Karaoz U."/>
            <person name="Brodie E.L."/>
            <person name="Williams K.H."/>
            <person name="Hubbard S.S."/>
            <person name="Banfield J.F."/>
        </authorList>
    </citation>
    <scope>NUCLEOTIDE SEQUENCE [LARGE SCALE GENOMIC DNA]</scope>
    <source>
        <strain evidence="4">RIFCSPLOWO2_12_FULL_64_10</strain>
    </source>
</reference>
<comment type="caution">
    <text evidence="3">The sequence shown here is derived from an EMBL/GenBank/DDBJ whole genome shotgun (WGS) entry which is preliminary data.</text>
</comment>
<protein>
    <recommendedName>
        <fullName evidence="2">3-keto-alpha-glucoside-1,2-lyase/3-keto-2-hydroxy-glucal hydratase domain-containing protein</fullName>
    </recommendedName>
</protein>
<dbReference type="EMBL" id="MFKF01000023">
    <property type="protein sequence ID" value="OGG56900.1"/>
    <property type="molecule type" value="Genomic_DNA"/>
</dbReference>
<feature type="domain" description="3-keto-alpha-glucoside-1,2-lyase/3-keto-2-hydroxy-glucal hydratase" evidence="2">
    <location>
        <begin position="55"/>
        <end position="244"/>
    </location>
</feature>
<evidence type="ECO:0000313" key="3">
    <source>
        <dbReference type="EMBL" id="OGG56900.1"/>
    </source>
</evidence>
<dbReference type="InterPro" id="IPR010496">
    <property type="entry name" value="AL/BT2_dom"/>
</dbReference>
<dbReference type="AlphaFoldDB" id="A0A1F6D6E6"/>
<dbReference type="Pfam" id="PF06439">
    <property type="entry name" value="3keto-disac_hyd"/>
    <property type="match status" value="1"/>
</dbReference>
<dbReference type="Gene3D" id="2.60.120.560">
    <property type="entry name" value="Exo-inulinase, domain 1"/>
    <property type="match status" value="1"/>
</dbReference>
<proteinExistence type="predicted"/>
<evidence type="ECO:0000259" key="2">
    <source>
        <dbReference type="Pfam" id="PF06439"/>
    </source>
</evidence>
<accession>A0A1F6D6E6</accession>
<dbReference type="Proteomes" id="UP000178606">
    <property type="component" value="Unassembled WGS sequence"/>
</dbReference>
<feature type="region of interest" description="Disordered" evidence="1">
    <location>
        <begin position="1"/>
        <end position="53"/>
    </location>
</feature>
<organism evidence="3 4">
    <name type="scientific">Handelsmanbacteria sp. (strain RIFCSPLOWO2_12_FULL_64_10)</name>
    <dbReference type="NCBI Taxonomy" id="1817868"/>
    <lineage>
        <taxon>Bacteria</taxon>
        <taxon>Candidatus Handelsmaniibacteriota</taxon>
    </lineage>
</organism>
<evidence type="ECO:0000313" key="4">
    <source>
        <dbReference type="Proteomes" id="UP000178606"/>
    </source>
</evidence>